<gene>
    <name evidence="2" type="ORF">CDAR_436931</name>
</gene>
<sequence>MDDWEYNKNTFASKRTVDTKSFLRKDAPHLQRMINDVSGKKTPSNERKRITEKLDKETDSKLKKYPSVEPKEVKIINVLQKPESADDPSKKVVKDALPSADDPSKKVVKDALSSADDPSKKFVKDALPSADDPSKKVVKDALPSADDPSKKVVKDALPSADDPSKKVVKDGTTIC</sequence>
<name>A0AAV4TFF2_9ARAC</name>
<comment type="caution">
    <text evidence="2">The sequence shown here is derived from an EMBL/GenBank/DDBJ whole genome shotgun (WGS) entry which is preliminary data.</text>
</comment>
<proteinExistence type="predicted"/>
<protein>
    <submittedName>
        <fullName evidence="2">Uncharacterized protein</fullName>
    </submittedName>
</protein>
<accession>A0AAV4TFF2</accession>
<feature type="compositionally biased region" description="Basic and acidic residues" evidence="1">
    <location>
        <begin position="43"/>
        <end position="62"/>
    </location>
</feature>
<evidence type="ECO:0000256" key="1">
    <source>
        <dbReference type="SAM" id="MobiDB-lite"/>
    </source>
</evidence>
<keyword evidence="3" id="KW-1185">Reference proteome</keyword>
<reference evidence="2 3" key="1">
    <citation type="submission" date="2021-06" db="EMBL/GenBank/DDBJ databases">
        <title>Caerostris darwini draft genome.</title>
        <authorList>
            <person name="Kono N."/>
            <person name="Arakawa K."/>
        </authorList>
    </citation>
    <scope>NUCLEOTIDE SEQUENCE [LARGE SCALE GENOMIC DNA]</scope>
</reference>
<feature type="region of interest" description="Disordered" evidence="1">
    <location>
        <begin position="79"/>
        <end position="175"/>
    </location>
</feature>
<evidence type="ECO:0000313" key="2">
    <source>
        <dbReference type="EMBL" id="GIY43505.1"/>
    </source>
</evidence>
<evidence type="ECO:0000313" key="3">
    <source>
        <dbReference type="Proteomes" id="UP001054837"/>
    </source>
</evidence>
<feature type="compositionally biased region" description="Basic and acidic residues" evidence="1">
    <location>
        <begin position="83"/>
        <end position="94"/>
    </location>
</feature>
<feature type="region of interest" description="Disordered" evidence="1">
    <location>
        <begin position="28"/>
        <end position="65"/>
    </location>
</feature>
<dbReference type="EMBL" id="BPLQ01009364">
    <property type="protein sequence ID" value="GIY43505.1"/>
    <property type="molecule type" value="Genomic_DNA"/>
</dbReference>
<dbReference type="Proteomes" id="UP001054837">
    <property type="component" value="Unassembled WGS sequence"/>
</dbReference>
<organism evidence="2 3">
    <name type="scientific">Caerostris darwini</name>
    <dbReference type="NCBI Taxonomy" id="1538125"/>
    <lineage>
        <taxon>Eukaryota</taxon>
        <taxon>Metazoa</taxon>
        <taxon>Ecdysozoa</taxon>
        <taxon>Arthropoda</taxon>
        <taxon>Chelicerata</taxon>
        <taxon>Arachnida</taxon>
        <taxon>Araneae</taxon>
        <taxon>Araneomorphae</taxon>
        <taxon>Entelegynae</taxon>
        <taxon>Araneoidea</taxon>
        <taxon>Araneidae</taxon>
        <taxon>Caerostris</taxon>
    </lineage>
</organism>
<dbReference type="AlphaFoldDB" id="A0AAV4TFF2"/>